<protein>
    <submittedName>
        <fullName evidence="1">Uncharacterized protein</fullName>
    </submittedName>
</protein>
<sequence length="354" mass="38832">MSFTAKSARFQITGTSTFAIFLASHVLFLVQLESQFIHSERLPTGVSPRASGIEFLSESGEGATPEVAKALVLSFLSGFASKERFSGDVPKATAPWKLTTECPSLADAVGAELKRLGRLAQEAFAGFWKTLKEQIGITGIVAAALSTPEPVVFSKLRLTSWVSDADANVSTKALNYTKRLVFTRPLSKEKLGASVGDDMMAHLRLNLGLFESKSIGAIFEEADEGNGETAIDHALRYQYGIQVDPNHNLFAKAHTLLIDWHISAGEDTIYSRYLHAAAHHANEATLLVNSDVCSAVLRFTLYFLEPHSHQVVELCVQYKAVWAALKKRQEEIEKDTQKAELKRAKMRIGISVPP</sequence>
<evidence type="ECO:0000313" key="2">
    <source>
        <dbReference type="Proteomes" id="UP000775547"/>
    </source>
</evidence>
<name>A0A9P7GD66_9AGAR</name>
<dbReference type="Proteomes" id="UP000775547">
    <property type="component" value="Unassembled WGS sequence"/>
</dbReference>
<proteinExistence type="predicted"/>
<dbReference type="EMBL" id="JABCKV010000009">
    <property type="protein sequence ID" value="KAG5647434.1"/>
    <property type="molecule type" value="Genomic_DNA"/>
</dbReference>
<reference evidence="1" key="1">
    <citation type="submission" date="2020-07" db="EMBL/GenBank/DDBJ databases">
        <authorList>
            <person name="Nieuwenhuis M."/>
            <person name="Van De Peppel L.J.J."/>
        </authorList>
    </citation>
    <scope>NUCLEOTIDE SEQUENCE</scope>
    <source>
        <strain evidence="1">AP01</strain>
        <tissue evidence="1">Mycelium</tissue>
    </source>
</reference>
<organism evidence="1 2">
    <name type="scientific">Asterophora parasitica</name>
    <dbReference type="NCBI Taxonomy" id="117018"/>
    <lineage>
        <taxon>Eukaryota</taxon>
        <taxon>Fungi</taxon>
        <taxon>Dikarya</taxon>
        <taxon>Basidiomycota</taxon>
        <taxon>Agaricomycotina</taxon>
        <taxon>Agaricomycetes</taxon>
        <taxon>Agaricomycetidae</taxon>
        <taxon>Agaricales</taxon>
        <taxon>Tricholomatineae</taxon>
        <taxon>Lyophyllaceae</taxon>
        <taxon>Asterophora</taxon>
    </lineage>
</organism>
<reference evidence="1" key="2">
    <citation type="submission" date="2021-10" db="EMBL/GenBank/DDBJ databases">
        <title>Phylogenomics reveals ancestral predisposition of the termite-cultivated fungus Termitomyces towards a domesticated lifestyle.</title>
        <authorList>
            <person name="Auxier B."/>
            <person name="Grum-Grzhimaylo A."/>
            <person name="Cardenas M.E."/>
            <person name="Lodge J.D."/>
            <person name="Laessoe T."/>
            <person name="Pedersen O."/>
            <person name="Smith M.E."/>
            <person name="Kuyper T.W."/>
            <person name="Franco-Molano E.A."/>
            <person name="Baroni T.J."/>
            <person name="Aanen D.K."/>
        </authorList>
    </citation>
    <scope>NUCLEOTIDE SEQUENCE</scope>
    <source>
        <strain evidence="1">AP01</strain>
        <tissue evidence="1">Mycelium</tissue>
    </source>
</reference>
<keyword evidence="2" id="KW-1185">Reference proteome</keyword>
<gene>
    <name evidence="1" type="ORF">DXG03_009364</name>
</gene>
<comment type="caution">
    <text evidence="1">The sequence shown here is derived from an EMBL/GenBank/DDBJ whole genome shotgun (WGS) entry which is preliminary data.</text>
</comment>
<accession>A0A9P7GD66</accession>
<dbReference type="AlphaFoldDB" id="A0A9P7GD66"/>
<evidence type="ECO:0000313" key="1">
    <source>
        <dbReference type="EMBL" id="KAG5647434.1"/>
    </source>
</evidence>
<dbReference type="OrthoDB" id="432970at2759"/>